<dbReference type="RefSeq" id="WP_187534395.1">
    <property type="nucleotide sequence ID" value="NZ_CBCSHU010000001.1"/>
</dbReference>
<dbReference type="GO" id="GO:0016887">
    <property type="term" value="F:ATP hydrolysis activity"/>
    <property type="evidence" value="ECO:0007669"/>
    <property type="project" value="InterPro"/>
</dbReference>
<dbReference type="PROSITE" id="PS00211">
    <property type="entry name" value="ABC_TRANSPORTER_1"/>
    <property type="match status" value="1"/>
</dbReference>
<dbReference type="FunFam" id="3.40.50.300:FF:000854">
    <property type="entry name" value="Multidrug ABC transporter ATP-binding protein"/>
    <property type="match status" value="1"/>
</dbReference>
<dbReference type="PROSITE" id="PS50893">
    <property type="entry name" value="ABC_TRANSPORTER_2"/>
    <property type="match status" value="1"/>
</dbReference>
<comment type="subcellular location">
    <subcellularLocation>
        <location evidence="1">Cell membrane</location>
        <topology evidence="1">Multi-pass membrane protein</topology>
    </subcellularLocation>
</comment>
<dbReference type="InterPro" id="IPR039421">
    <property type="entry name" value="Type_1_exporter"/>
</dbReference>
<evidence type="ECO:0000259" key="11">
    <source>
        <dbReference type="PROSITE" id="PS50929"/>
    </source>
</evidence>
<dbReference type="InterPro" id="IPR003593">
    <property type="entry name" value="AAA+_ATPase"/>
</dbReference>
<evidence type="ECO:0000256" key="1">
    <source>
        <dbReference type="ARBA" id="ARBA00004651"/>
    </source>
</evidence>
<feature type="transmembrane region" description="Helical" evidence="9">
    <location>
        <begin position="195"/>
        <end position="220"/>
    </location>
</feature>
<dbReference type="KEGG" id="eio:H9L01_02165"/>
<dbReference type="GO" id="GO:0015421">
    <property type="term" value="F:ABC-type oligopeptide transporter activity"/>
    <property type="evidence" value="ECO:0007669"/>
    <property type="project" value="TreeGrafter"/>
</dbReference>
<dbReference type="SUPFAM" id="SSF52540">
    <property type="entry name" value="P-loop containing nucleoside triphosphate hydrolases"/>
    <property type="match status" value="1"/>
</dbReference>
<dbReference type="CDD" id="cd18548">
    <property type="entry name" value="ABC_6TM_Tm287_like"/>
    <property type="match status" value="1"/>
</dbReference>
<evidence type="ECO:0000256" key="7">
    <source>
        <dbReference type="ARBA" id="ARBA00022989"/>
    </source>
</evidence>
<evidence type="ECO:0000256" key="5">
    <source>
        <dbReference type="ARBA" id="ARBA00022741"/>
    </source>
</evidence>
<dbReference type="PANTHER" id="PTHR43394">
    <property type="entry name" value="ATP-DEPENDENT PERMEASE MDL1, MITOCHONDRIAL"/>
    <property type="match status" value="1"/>
</dbReference>
<dbReference type="SUPFAM" id="SSF90123">
    <property type="entry name" value="ABC transporter transmembrane region"/>
    <property type="match status" value="1"/>
</dbReference>
<dbReference type="GO" id="GO:0005524">
    <property type="term" value="F:ATP binding"/>
    <property type="evidence" value="ECO:0007669"/>
    <property type="project" value="UniProtKB-KW"/>
</dbReference>
<feature type="domain" description="ABC transmembrane type-1" evidence="11">
    <location>
        <begin position="203"/>
        <end position="442"/>
    </location>
</feature>
<reference evidence="12 13" key="1">
    <citation type="submission" date="2020-08" db="EMBL/GenBank/DDBJ databases">
        <title>Genome sequence of Erysipelothrix inopinata DSM 15511T.</title>
        <authorList>
            <person name="Hyun D.-W."/>
            <person name="Bae J.-W."/>
        </authorList>
    </citation>
    <scope>NUCLEOTIDE SEQUENCE [LARGE SCALE GENOMIC DNA]</scope>
    <source>
        <strain evidence="12 13">DSM 15511</strain>
    </source>
</reference>
<keyword evidence="6 12" id="KW-0067">ATP-binding</keyword>
<evidence type="ECO:0000256" key="2">
    <source>
        <dbReference type="ARBA" id="ARBA00022448"/>
    </source>
</evidence>
<evidence type="ECO:0000256" key="3">
    <source>
        <dbReference type="ARBA" id="ARBA00022475"/>
    </source>
</evidence>
<dbReference type="InterPro" id="IPR036640">
    <property type="entry name" value="ABC1_TM_sf"/>
</dbReference>
<evidence type="ECO:0000313" key="13">
    <source>
        <dbReference type="Proteomes" id="UP000515928"/>
    </source>
</evidence>
<dbReference type="PANTHER" id="PTHR43394:SF1">
    <property type="entry name" value="ATP-BINDING CASSETTE SUB-FAMILY B MEMBER 10, MITOCHONDRIAL"/>
    <property type="match status" value="1"/>
</dbReference>
<sequence>MRHVKKNIKPFIWMIVAAIALLFVQAFADLKLPNYMSDIVNVGIQQNGIKHASPDEISHNGLELIQSILPQKQSDEFKNYYVEKNSDVYTIKSDIDRNEADLLMGETVWTLMNMDIPGMNQGQGQTQMTMTDDFKVEKLYEAIPMFQMLDQSVKETAYEKAHAMEDSLKQQTGIVMAKAFYEELGTDLNSLQNKYIISVGAQMLGMTLLGVVAAIVIGYMSARVGSGFSKGLRRDIFMKIQSFSNEEFDKFSQSSMVVRNVNDVSQVQMMITMGIRMFIYAPIMAIGGIIMISRRDTSMTWIIALTCAILLVLLLIVSVIAVPRFKKMQKFVDRLNLVFRENLSGVMVIRAFGNKKFEDDRFDKANRDVSDLALFVNRLMSLIMPIMMFVMNVTIIAILWFGANQVSDGVLQIGDMMAFMQYSMQIIMSFLMIAMMFIFIPRAIVSLNRITEILDTEVSIQDDAHPEDFISSRKGYVEFKDVDFKYGDADEYVLKDISFTAKPGETTAFIGSTGSGKSTLINLVPRFYDVTSGEVLVNGTDVRHVEQHELRESIGYIPQKGVLLSGTARYNLTYGNENATEEEIKKALEIAQATFILNKEEGLDMEISQGGTNVSGGQKQRISIARALTKHAPIYIFDDSFSALDFKTDQLLRKSIKENMSDATLLIVAQRVNTIMDADQIVVLDNGRIMGIGKHHDLLKSCPTYYEIAASQLSKEELEYEK</sequence>
<keyword evidence="2" id="KW-0813">Transport</keyword>
<dbReference type="Gene3D" id="1.20.1560.10">
    <property type="entry name" value="ABC transporter type 1, transmembrane domain"/>
    <property type="match status" value="1"/>
</dbReference>
<dbReference type="Pfam" id="PF00005">
    <property type="entry name" value="ABC_tran"/>
    <property type="match status" value="1"/>
</dbReference>
<dbReference type="Proteomes" id="UP000515928">
    <property type="component" value="Chromosome"/>
</dbReference>
<keyword evidence="13" id="KW-1185">Reference proteome</keyword>
<feature type="transmembrane region" description="Helical" evidence="9">
    <location>
        <begin position="422"/>
        <end position="440"/>
    </location>
</feature>
<keyword evidence="7 9" id="KW-1133">Transmembrane helix</keyword>
<dbReference type="Gene3D" id="3.40.50.300">
    <property type="entry name" value="P-loop containing nucleotide triphosphate hydrolases"/>
    <property type="match status" value="1"/>
</dbReference>
<dbReference type="InterPro" id="IPR027417">
    <property type="entry name" value="P-loop_NTPase"/>
</dbReference>
<dbReference type="EMBL" id="CP060715">
    <property type="protein sequence ID" value="QNN61193.1"/>
    <property type="molecule type" value="Genomic_DNA"/>
</dbReference>
<dbReference type="Pfam" id="PF00664">
    <property type="entry name" value="ABC_membrane"/>
    <property type="match status" value="1"/>
</dbReference>
<gene>
    <name evidence="12" type="ORF">H9L01_02165</name>
</gene>
<keyword evidence="3" id="KW-1003">Cell membrane</keyword>
<evidence type="ECO:0000313" key="12">
    <source>
        <dbReference type="EMBL" id="QNN61193.1"/>
    </source>
</evidence>
<evidence type="ECO:0000256" key="4">
    <source>
        <dbReference type="ARBA" id="ARBA00022692"/>
    </source>
</evidence>
<dbReference type="SMART" id="SM00382">
    <property type="entry name" value="AAA"/>
    <property type="match status" value="1"/>
</dbReference>
<proteinExistence type="predicted"/>
<feature type="transmembrane region" description="Helical" evidence="9">
    <location>
        <begin position="382"/>
        <end position="402"/>
    </location>
</feature>
<organism evidence="12 13">
    <name type="scientific">Erysipelothrix inopinata</name>
    <dbReference type="NCBI Taxonomy" id="225084"/>
    <lineage>
        <taxon>Bacteria</taxon>
        <taxon>Bacillati</taxon>
        <taxon>Bacillota</taxon>
        <taxon>Erysipelotrichia</taxon>
        <taxon>Erysipelotrichales</taxon>
        <taxon>Erysipelotrichaceae</taxon>
        <taxon>Erysipelothrix</taxon>
    </lineage>
</organism>
<feature type="transmembrane region" description="Helical" evidence="9">
    <location>
        <begin position="275"/>
        <end position="293"/>
    </location>
</feature>
<evidence type="ECO:0000256" key="9">
    <source>
        <dbReference type="SAM" id="Phobius"/>
    </source>
</evidence>
<accession>A0A7G9S018</accession>
<feature type="domain" description="ABC transporter" evidence="10">
    <location>
        <begin position="477"/>
        <end position="711"/>
    </location>
</feature>
<evidence type="ECO:0000256" key="8">
    <source>
        <dbReference type="ARBA" id="ARBA00023136"/>
    </source>
</evidence>
<evidence type="ECO:0000256" key="6">
    <source>
        <dbReference type="ARBA" id="ARBA00022840"/>
    </source>
</evidence>
<dbReference type="PROSITE" id="PS50929">
    <property type="entry name" value="ABC_TM1F"/>
    <property type="match status" value="1"/>
</dbReference>
<keyword evidence="4 9" id="KW-0812">Transmembrane</keyword>
<feature type="transmembrane region" description="Helical" evidence="9">
    <location>
        <begin position="299"/>
        <end position="322"/>
    </location>
</feature>
<keyword evidence="5" id="KW-0547">Nucleotide-binding</keyword>
<evidence type="ECO:0000259" key="10">
    <source>
        <dbReference type="PROSITE" id="PS50893"/>
    </source>
</evidence>
<dbReference type="AlphaFoldDB" id="A0A7G9S018"/>
<dbReference type="InterPro" id="IPR017871">
    <property type="entry name" value="ABC_transporter-like_CS"/>
</dbReference>
<name>A0A7G9S018_9FIRM</name>
<dbReference type="GO" id="GO:0005886">
    <property type="term" value="C:plasma membrane"/>
    <property type="evidence" value="ECO:0007669"/>
    <property type="project" value="UniProtKB-SubCell"/>
</dbReference>
<protein>
    <submittedName>
        <fullName evidence="12">ABC transporter ATP-binding protein</fullName>
    </submittedName>
</protein>
<dbReference type="InterPro" id="IPR003439">
    <property type="entry name" value="ABC_transporter-like_ATP-bd"/>
</dbReference>
<keyword evidence="8 9" id="KW-0472">Membrane</keyword>
<dbReference type="InterPro" id="IPR011527">
    <property type="entry name" value="ABC1_TM_dom"/>
</dbReference>